<dbReference type="VEuPathDB" id="CryptoDB:GNI_204940"/>
<dbReference type="GO" id="GO:0003676">
    <property type="term" value="F:nucleic acid binding"/>
    <property type="evidence" value="ECO:0007669"/>
    <property type="project" value="InterPro"/>
</dbReference>
<protein>
    <submittedName>
        <fullName evidence="1">Uncharacterized protein</fullName>
    </submittedName>
</protein>
<accession>A0A023AWK6</accession>
<evidence type="ECO:0000313" key="1">
    <source>
        <dbReference type="EMBL" id="EZG42947.1"/>
    </source>
</evidence>
<dbReference type="AlphaFoldDB" id="A0A023AWK6"/>
<organism evidence="1 2">
    <name type="scientific">Gregarina niphandrodes</name>
    <name type="common">Septate eugregarine</name>
    <dbReference type="NCBI Taxonomy" id="110365"/>
    <lineage>
        <taxon>Eukaryota</taxon>
        <taxon>Sar</taxon>
        <taxon>Alveolata</taxon>
        <taxon>Apicomplexa</taxon>
        <taxon>Conoidasida</taxon>
        <taxon>Gregarinasina</taxon>
        <taxon>Eugregarinorida</taxon>
        <taxon>Gregarinidae</taxon>
        <taxon>Gregarina</taxon>
    </lineage>
</organism>
<dbReference type="RefSeq" id="XP_011133777.1">
    <property type="nucleotide sequence ID" value="XM_011135475.1"/>
</dbReference>
<comment type="caution">
    <text evidence="1">The sequence shown here is derived from an EMBL/GenBank/DDBJ whole genome shotgun (WGS) entry which is preliminary data.</text>
</comment>
<dbReference type="EMBL" id="AFNH02001593">
    <property type="protein sequence ID" value="EZG42947.1"/>
    <property type="molecule type" value="Genomic_DNA"/>
</dbReference>
<keyword evidence="2" id="KW-1185">Reference proteome</keyword>
<sequence>MSLTFEDALALTLLAYRSSVHSATGHSPAFLTFGRDPVSPYSQDFRLQGPNPSDRLAVLNAIRADILSNLKSLYNYSLSQARDLDRNVQLNDLVLVALNPRELYTDA</sequence>
<evidence type="ECO:0000313" key="2">
    <source>
        <dbReference type="Proteomes" id="UP000019763"/>
    </source>
</evidence>
<dbReference type="GeneID" id="22916428"/>
<reference evidence="1" key="1">
    <citation type="submission" date="2013-12" db="EMBL/GenBank/DDBJ databases">
        <authorList>
            <person name="Omoto C.K."/>
            <person name="Sibley D."/>
            <person name="Venepally P."/>
            <person name="Hadjithomas M."/>
            <person name="Karamycheva S."/>
            <person name="Brunk B."/>
            <person name="Roos D."/>
            <person name="Caler E."/>
            <person name="Lorenzi H."/>
        </authorList>
    </citation>
    <scope>NUCLEOTIDE SEQUENCE</scope>
</reference>
<gene>
    <name evidence="1" type="ORF">GNI_204940</name>
</gene>
<feature type="non-terminal residue" evidence="1">
    <location>
        <position position="107"/>
    </location>
</feature>
<dbReference type="Proteomes" id="UP000019763">
    <property type="component" value="Unassembled WGS sequence"/>
</dbReference>
<proteinExistence type="predicted"/>
<dbReference type="Gene3D" id="3.30.420.10">
    <property type="entry name" value="Ribonuclease H-like superfamily/Ribonuclease H"/>
    <property type="match status" value="1"/>
</dbReference>
<dbReference type="OrthoDB" id="6116350at2759"/>
<name>A0A023AWK6_GRENI</name>
<dbReference type="InterPro" id="IPR036397">
    <property type="entry name" value="RNaseH_sf"/>
</dbReference>